<comment type="caution">
    <text evidence="1">The sequence shown here is derived from an EMBL/GenBank/DDBJ whole genome shotgun (WGS) entry which is preliminary data.</text>
</comment>
<dbReference type="Proteomes" id="UP001159405">
    <property type="component" value="Unassembled WGS sequence"/>
</dbReference>
<proteinExistence type="predicted"/>
<name>A0ABN8P3N8_9CNID</name>
<gene>
    <name evidence="1" type="ORF">PLOB_00033923</name>
</gene>
<sequence length="235" mass="26515">MFCVQPFVVPVRSPQFKRVFDVTDAKIYARPLSVYYNYGRDTEILQIFFVENHFVVKIDRKMTPLFLVLLSLLAIGHATKSCFELSGANCYYKPEPCPAHLEDCSKKFTCSLSTNKCCCPKSGPPSVPPSGPTRPKLRSCFDSSGANCYYKPEPCPAHLEDCSKKFTCSLSTNKCCCPKSGPPSVPPSGPTPPPTPKPSLYYVRQFLQYIDLARRSTELHKFCFTNRFFRETSTR</sequence>
<evidence type="ECO:0000313" key="2">
    <source>
        <dbReference type="Proteomes" id="UP001159405"/>
    </source>
</evidence>
<dbReference type="EMBL" id="CALNXK010000046">
    <property type="protein sequence ID" value="CAH3129059.1"/>
    <property type="molecule type" value="Genomic_DNA"/>
</dbReference>
<accession>A0ABN8P3N8</accession>
<evidence type="ECO:0000313" key="1">
    <source>
        <dbReference type="EMBL" id="CAH3129059.1"/>
    </source>
</evidence>
<reference evidence="1 2" key="1">
    <citation type="submission" date="2022-05" db="EMBL/GenBank/DDBJ databases">
        <authorList>
            <consortium name="Genoscope - CEA"/>
            <person name="William W."/>
        </authorList>
    </citation>
    <scope>NUCLEOTIDE SEQUENCE [LARGE SCALE GENOMIC DNA]</scope>
</reference>
<organism evidence="1 2">
    <name type="scientific">Porites lobata</name>
    <dbReference type="NCBI Taxonomy" id="104759"/>
    <lineage>
        <taxon>Eukaryota</taxon>
        <taxon>Metazoa</taxon>
        <taxon>Cnidaria</taxon>
        <taxon>Anthozoa</taxon>
        <taxon>Hexacorallia</taxon>
        <taxon>Scleractinia</taxon>
        <taxon>Fungiina</taxon>
        <taxon>Poritidae</taxon>
        <taxon>Porites</taxon>
    </lineage>
</organism>
<keyword evidence="2" id="KW-1185">Reference proteome</keyword>
<protein>
    <submittedName>
        <fullName evidence="1">Uncharacterized protein</fullName>
    </submittedName>
</protein>